<dbReference type="GO" id="GO:0005524">
    <property type="term" value="F:ATP binding"/>
    <property type="evidence" value="ECO:0007669"/>
    <property type="project" value="UniProtKB-KW"/>
</dbReference>
<dbReference type="RefSeq" id="WP_189250758.1">
    <property type="nucleotide sequence ID" value="NZ_BMQJ01000027.1"/>
</dbReference>
<dbReference type="InterPro" id="IPR027417">
    <property type="entry name" value="P-loop_NTPase"/>
</dbReference>
<dbReference type="SUPFAM" id="SSF52540">
    <property type="entry name" value="P-loop containing nucleoside triphosphate hydrolases"/>
    <property type="match status" value="1"/>
</dbReference>
<feature type="domain" description="NACHT" evidence="3">
    <location>
        <begin position="293"/>
        <end position="627"/>
    </location>
</feature>
<dbReference type="Proteomes" id="UP000611554">
    <property type="component" value="Unassembled WGS sequence"/>
</dbReference>
<protein>
    <submittedName>
        <fullName evidence="4">ATP-binding protein</fullName>
    </submittedName>
</protein>
<proteinExistence type="predicted"/>
<keyword evidence="1" id="KW-0547">Nucleotide-binding</keyword>
<accession>A0ABQ2RG15</accession>
<reference evidence="5" key="1">
    <citation type="journal article" date="2019" name="Int. J. Syst. Evol. Microbiol.">
        <title>The Global Catalogue of Microorganisms (GCM) 10K type strain sequencing project: providing services to taxonomists for standard genome sequencing and annotation.</title>
        <authorList>
            <consortium name="The Broad Institute Genomics Platform"/>
            <consortium name="The Broad Institute Genome Sequencing Center for Infectious Disease"/>
            <person name="Wu L."/>
            <person name="Ma J."/>
        </authorList>
    </citation>
    <scope>NUCLEOTIDE SEQUENCE [LARGE SCALE GENOMIC DNA]</scope>
    <source>
        <strain evidence="5">JCM 3115</strain>
    </source>
</reference>
<evidence type="ECO:0000313" key="5">
    <source>
        <dbReference type="Proteomes" id="UP000611554"/>
    </source>
</evidence>
<evidence type="ECO:0000313" key="4">
    <source>
        <dbReference type="EMBL" id="GGQ30287.1"/>
    </source>
</evidence>
<comment type="caution">
    <text evidence="4">The sequence shown here is derived from an EMBL/GenBank/DDBJ whole genome shotgun (WGS) entry which is preliminary data.</text>
</comment>
<dbReference type="InterPro" id="IPR054547">
    <property type="entry name" value="NNH1"/>
</dbReference>
<dbReference type="Pfam" id="PF22733">
    <property type="entry name" value="NNH1"/>
    <property type="match status" value="1"/>
</dbReference>
<evidence type="ECO:0000256" key="2">
    <source>
        <dbReference type="ARBA" id="ARBA00022840"/>
    </source>
</evidence>
<name>A0ABQ2RG15_9ACTN</name>
<dbReference type="PANTHER" id="PTHR46844:SF1">
    <property type="entry name" value="SLR5058 PROTEIN"/>
    <property type="match status" value="1"/>
</dbReference>
<dbReference type="InterPro" id="IPR007111">
    <property type="entry name" value="NACHT_NTPase"/>
</dbReference>
<organism evidence="4 5">
    <name type="scientific">Streptosporangium pseudovulgare</name>
    <dbReference type="NCBI Taxonomy" id="35765"/>
    <lineage>
        <taxon>Bacteria</taxon>
        <taxon>Bacillati</taxon>
        <taxon>Actinomycetota</taxon>
        <taxon>Actinomycetes</taxon>
        <taxon>Streptosporangiales</taxon>
        <taxon>Streptosporangiaceae</taxon>
        <taxon>Streptosporangium</taxon>
    </lineage>
</organism>
<gene>
    <name evidence="4" type="ORF">GCM10010140_70590</name>
</gene>
<keyword evidence="2 4" id="KW-0067">ATP-binding</keyword>
<dbReference type="PROSITE" id="PS50837">
    <property type="entry name" value="NACHT"/>
    <property type="match status" value="1"/>
</dbReference>
<dbReference type="EMBL" id="BMQJ01000027">
    <property type="protein sequence ID" value="GGQ30287.1"/>
    <property type="molecule type" value="Genomic_DNA"/>
</dbReference>
<sequence>MPGLEAVVAAAGKAVAERAVREGLAARADGAERKADLATLIRSGFPDRFVRRSLERQLEAIADGVERRLAALVEREYGGLTEGDRAAVLHEVLAALKAADLTDGAVLAADMDPIKLARAVRAGLPDPVRQLGEAGGRLYDVLLDECLDCLVRIIQQLPQYLPRAATELLGRLSSVEERIAALGQHVSAALARLPARSLEAPCGTQDDAEFERRYLEHLGRTLDEVELFGVRVENYRPRATLSVAYISLSVSAEAEAKARRRVPERMRLAELAGTAAETEPATLRVESALGRSRRTLLRGDAGSGKSTLLRWLSVTAARGGFSGDLESWNGSIPFVVKLRSHPSGDLPAPEDLLADVAGPVAGRMPAGWAHRVLDAGRALLLVDGVDELAVRHRPAVRKWLAGLLAAYPGTRTVVTSRPAAADARWLTEEGFTSVTLEPMTPPDLRELVRQWHTAMRGSPSLPCPPERLDEYEGALLARFEGGPHLRALAATPLLAAMLCALNLDRGKQLPRNRMGLYAAALELLLERRDAERGIAAEVALEAEQKVRILQDLAWQLAVWGRSELARTTALRRVEEKIRTMPRVKATAEAVLDHLLQRSGVIREPVPGRIDFVHRTVQEYLAAKQAADDADVEPLVERAHLDQWRETVVMAAGHANAPVRRDLLRGLLDRIDAEDRYGRRLRLLVAGCLETIQELPGDLRDRLEGCLAAVIPPRNEAEARTLALAGEEVLCRLPDDVRGLPKARAVATVRTCWLINGEEALRRLAGYAGDPREAVQRELVTGWEYFDPGEYAARVLADAVLPEILAVTNPRMLGGLRHLKNPKKLIVSCRVSEDLRFLRAAPPLRWLYLFSVGDVDLNDLASQPALTVLYVGMASRRRSDLGCLTRLPGLRNLLLENFDFAGSLAFLDELPRLGTLLLGDLGSVRDFGPVTRHTALQDLTLRGARHLKDVTFLADLPRLEMLALDGADIRGGLAAVVEHAPGLRTLGLSDIGSLGDLAALDALDLYSLELTRCRDVTDLTPLARQRGLEALVLEESEVADLGPLADLPKLRYLHVQGSRRVTDLSPLTDLEDLEEISLRGTAPVLDVAPLAGRPGLRITAGSDQELRNVHLLHPTAKVTRVPGS</sequence>
<dbReference type="SUPFAM" id="SSF52058">
    <property type="entry name" value="L domain-like"/>
    <property type="match status" value="1"/>
</dbReference>
<evidence type="ECO:0000259" key="3">
    <source>
        <dbReference type="PROSITE" id="PS50837"/>
    </source>
</evidence>
<dbReference type="PANTHER" id="PTHR46844">
    <property type="entry name" value="SLR5058 PROTEIN"/>
    <property type="match status" value="1"/>
</dbReference>
<keyword evidence="5" id="KW-1185">Reference proteome</keyword>
<dbReference type="Pfam" id="PF05729">
    <property type="entry name" value="NACHT"/>
    <property type="match status" value="1"/>
</dbReference>
<dbReference type="Gene3D" id="3.80.10.10">
    <property type="entry name" value="Ribonuclease Inhibitor"/>
    <property type="match status" value="1"/>
</dbReference>
<dbReference type="InterPro" id="IPR032675">
    <property type="entry name" value="LRR_dom_sf"/>
</dbReference>
<dbReference type="Gene3D" id="3.40.50.300">
    <property type="entry name" value="P-loop containing nucleotide triphosphate hydrolases"/>
    <property type="match status" value="1"/>
</dbReference>
<evidence type="ECO:0000256" key="1">
    <source>
        <dbReference type="ARBA" id="ARBA00022741"/>
    </source>
</evidence>